<keyword evidence="1" id="KW-0812">Transmembrane</keyword>
<name>W5WCL5_9PSEU</name>
<protein>
    <submittedName>
        <fullName evidence="2">Uncharacterized protein</fullName>
    </submittedName>
</protein>
<feature type="transmembrane region" description="Helical" evidence="1">
    <location>
        <begin position="56"/>
        <end position="75"/>
    </location>
</feature>
<dbReference type="HOGENOM" id="CLU_421983_0_0_11"/>
<reference evidence="2 3" key="1">
    <citation type="journal article" date="2014" name="BMC Genomics">
        <title>Complete genome sequence of producer of the glycopeptide antibiotic Aculeximycin Kutzneria albida DSM 43870T, a representative of minor genus of Pseudonocardiaceae.</title>
        <authorList>
            <person name="Rebets Y."/>
            <person name="Tokovenko B."/>
            <person name="Lushchyk I."/>
            <person name="Ruckert C."/>
            <person name="Zaburannyi N."/>
            <person name="Bechthold A."/>
            <person name="Kalinowski J."/>
            <person name="Luzhetskyy A."/>
        </authorList>
    </citation>
    <scope>NUCLEOTIDE SEQUENCE [LARGE SCALE GENOMIC DNA]</scope>
    <source>
        <strain evidence="2">DSM 43870</strain>
    </source>
</reference>
<accession>W5WCL5</accession>
<dbReference type="Proteomes" id="UP000019225">
    <property type="component" value="Chromosome"/>
</dbReference>
<evidence type="ECO:0000313" key="3">
    <source>
        <dbReference type="Proteomes" id="UP000019225"/>
    </source>
</evidence>
<gene>
    <name evidence="2" type="ORF">KALB_4924</name>
</gene>
<dbReference type="Pfam" id="PF13412">
    <property type="entry name" value="HTH_24"/>
    <property type="match status" value="1"/>
</dbReference>
<dbReference type="InterPro" id="IPR036390">
    <property type="entry name" value="WH_DNA-bd_sf"/>
</dbReference>
<dbReference type="OrthoDB" id="3217500at2"/>
<dbReference type="STRING" id="1449976.KALB_4924"/>
<dbReference type="Gene3D" id="3.40.50.300">
    <property type="entry name" value="P-loop containing nucleotide triphosphate hydrolases"/>
    <property type="match status" value="1"/>
</dbReference>
<dbReference type="KEGG" id="kal:KALB_4924"/>
<dbReference type="EMBL" id="CP007155">
    <property type="protein sequence ID" value="AHH98286.1"/>
    <property type="molecule type" value="Genomic_DNA"/>
</dbReference>
<sequence>MAIDLQARRQLEARLDQGGAWVSRHRHAVGPMLVALGVTGIAAGAWSLAVGRGWGWTQWAVTAVAVFVWILHFSAVHELPNPREKQYARAAFTAACAYAAAVVWWGPVLWLLVVGGVVTVCLGIPWYVHRRVRISVSVEKEIAAWGDGSAVGLPGVELVQAAAKAGADWWSAPMRARERGQWTRSQMRQAKERIAARYGVSAEQVHITDRDSEGEALLTVHTSRAVKTLEPLPLPTERRPIEGPHEVCRYLSDNSPGHITLYEPGYGAIDGAGIGVKGSGKSSEAELVAEIVISSTNALLFAVDLKPGAQHWKGWENATDMFARTPAELDVMLQVFEVICEYRGVRTEGTIHVPTPTAPQIVLLIDEAALAFSDKDALTDFDEAMDRRQVIANRVALMEKNTRVSRSFGECKYMFTQDGYVDSFGNGFIFSELKAGNLAIFRTADRGDTGQILSGIDVDPSRFPKNQPGTAYWSSYSSDRDEVVRFHKRTDKQIGELVSRFPAGVPGAPSLEPGLLDAIRARVGDAYDRRFEGRSPVPGRSAVPASPTGVPAVVPSGVPAVSPEGGLPDFAAANAAAGVPEGPDRLSPEESRARVLEALRELGPDATTKAIAERVGRSVTLTRARLNELAAEGLATSKGKREPRWTATQ</sequence>
<dbReference type="RefSeq" id="WP_025358306.1">
    <property type="nucleotide sequence ID" value="NZ_CP007155.1"/>
</dbReference>
<dbReference type="AlphaFoldDB" id="W5WCL5"/>
<dbReference type="eggNOG" id="COG1674">
    <property type="taxonomic scope" value="Bacteria"/>
</dbReference>
<keyword evidence="1" id="KW-0472">Membrane</keyword>
<dbReference type="SUPFAM" id="SSF46785">
    <property type="entry name" value="Winged helix' DNA-binding domain"/>
    <property type="match status" value="1"/>
</dbReference>
<evidence type="ECO:0000313" key="2">
    <source>
        <dbReference type="EMBL" id="AHH98286.1"/>
    </source>
</evidence>
<feature type="transmembrane region" description="Helical" evidence="1">
    <location>
        <begin position="110"/>
        <end position="128"/>
    </location>
</feature>
<dbReference type="InterPro" id="IPR027417">
    <property type="entry name" value="P-loop_NTPase"/>
</dbReference>
<evidence type="ECO:0000256" key="1">
    <source>
        <dbReference type="SAM" id="Phobius"/>
    </source>
</evidence>
<feature type="transmembrane region" description="Helical" evidence="1">
    <location>
        <begin position="32"/>
        <end position="50"/>
    </location>
</feature>
<proteinExistence type="predicted"/>
<dbReference type="PATRIC" id="fig|1449976.3.peg.4943"/>
<keyword evidence="1" id="KW-1133">Transmembrane helix</keyword>
<organism evidence="2 3">
    <name type="scientific">Kutzneria albida DSM 43870</name>
    <dbReference type="NCBI Taxonomy" id="1449976"/>
    <lineage>
        <taxon>Bacteria</taxon>
        <taxon>Bacillati</taxon>
        <taxon>Actinomycetota</taxon>
        <taxon>Actinomycetes</taxon>
        <taxon>Pseudonocardiales</taxon>
        <taxon>Pseudonocardiaceae</taxon>
        <taxon>Kutzneria</taxon>
    </lineage>
</organism>
<keyword evidence="3" id="KW-1185">Reference proteome</keyword>